<feature type="region of interest" description="Disordered" evidence="6">
    <location>
        <begin position="210"/>
        <end position="295"/>
    </location>
</feature>
<evidence type="ECO:0000313" key="9">
    <source>
        <dbReference type="RefSeq" id="XP_042563378.1"/>
    </source>
</evidence>
<keyword evidence="5" id="KW-0931">ER-Golgi transport</keyword>
<organism evidence="8 9">
    <name type="scientific">Clupea harengus</name>
    <name type="common">Atlantic herring</name>
    <dbReference type="NCBI Taxonomy" id="7950"/>
    <lineage>
        <taxon>Eukaryota</taxon>
        <taxon>Metazoa</taxon>
        <taxon>Chordata</taxon>
        <taxon>Craniata</taxon>
        <taxon>Vertebrata</taxon>
        <taxon>Euteleostomi</taxon>
        <taxon>Actinopterygii</taxon>
        <taxon>Neopterygii</taxon>
        <taxon>Teleostei</taxon>
        <taxon>Clupei</taxon>
        <taxon>Clupeiformes</taxon>
        <taxon>Clupeoidei</taxon>
        <taxon>Clupeidae</taxon>
        <taxon>Clupea</taxon>
    </lineage>
</organism>
<dbReference type="GO" id="GO:0070973">
    <property type="term" value="P:protein localization to endoplasmic reticulum exit site"/>
    <property type="evidence" value="ECO:0007669"/>
    <property type="project" value="TreeGrafter"/>
</dbReference>
<comment type="similarity">
    <text evidence="2">Belongs to the SEC16 family.</text>
</comment>
<keyword evidence="3" id="KW-0813">Transport</keyword>
<feature type="compositionally biased region" description="Polar residues" evidence="6">
    <location>
        <begin position="269"/>
        <end position="288"/>
    </location>
</feature>
<evidence type="ECO:0000256" key="3">
    <source>
        <dbReference type="ARBA" id="ARBA00022448"/>
    </source>
</evidence>
<dbReference type="KEGG" id="char:122132807"/>
<evidence type="ECO:0000256" key="6">
    <source>
        <dbReference type="SAM" id="MobiDB-lite"/>
    </source>
</evidence>
<dbReference type="GO" id="GO:0016192">
    <property type="term" value="P:vesicle-mediated transport"/>
    <property type="evidence" value="ECO:0007669"/>
    <property type="project" value="UniProtKB-KW"/>
</dbReference>
<sequence length="352" mass="39340">MKTFYQVQAGVLPSAATSYGDETFGDWRPHLAMVLMNSINPDFQKEVIINIGDTLASKGHIQAAHVCYMTIEMEPGKYKQNTRLVLVGGDLSLPFREFACNTAIEQTELYEYCLSLRRDGLCVPNFQMFKVLYAGRRFQAGNSAEALKYAEAIGRALLASPSEDRRLLSNLLKLCAALPPKLQGEWTEPPWITSLKRLEKVLGLKDMTVPPEGSELFQRQPVVSLENESDTAHGSGMEVSKPSPAEDNLPALLQGQPDVQSVELEEEVGSQSDPTNRSSPMELDTQNSHLKEDEEGIKEKPAHFSVITIISERSSCPEQDNSSVCLGSPKIIRPRRKRFWTSWFGCFRRAEE</sequence>
<dbReference type="RefSeq" id="XP_042563378.1">
    <property type="nucleotide sequence ID" value="XM_042707444.1"/>
</dbReference>
<proteinExistence type="inferred from homology"/>
<evidence type="ECO:0000313" key="10">
    <source>
        <dbReference type="RefSeq" id="XP_042563379.1"/>
    </source>
</evidence>
<reference evidence="9 10" key="1">
    <citation type="submission" date="2025-04" db="UniProtKB">
        <authorList>
            <consortium name="RefSeq"/>
        </authorList>
    </citation>
    <scope>IDENTIFICATION</scope>
</reference>
<dbReference type="GO" id="GO:0007030">
    <property type="term" value="P:Golgi organization"/>
    <property type="evidence" value="ECO:0007669"/>
    <property type="project" value="TreeGrafter"/>
</dbReference>
<keyword evidence="4" id="KW-0256">Endoplasmic reticulum</keyword>
<dbReference type="Proteomes" id="UP000515152">
    <property type="component" value="Chromosome 3"/>
</dbReference>
<gene>
    <name evidence="9 10" type="primary">LOC122132807</name>
</gene>
<evidence type="ECO:0000313" key="8">
    <source>
        <dbReference type="Proteomes" id="UP000515152"/>
    </source>
</evidence>
<dbReference type="GO" id="GO:0012507">
    <property type="term" value="C:ER to Golgi transport vesicle membrane"/>
    <property type="evidence" value="ECO:0007669"/>
    <property type="project" value="TreeGrafter"/>
</dbReference>
<dbReference type="PANTHER" id="PTHR13402:SF6">
    <property type="entry name" value="SECRETORY 16, ISOFORM I"/>
    <property type="match status" value="1"/>
</dbReference>
<dbReference type="OrthoDB" id="8918678at2759"/>
<evidence type="ECO:0000256" key="5">
    <source>
        <dbReference type="ARBA" id="ARBA00022892"/>
    </source>
</evidence>
<dbReference type="GO" id="GO:0070971">
    <property type="term" value="C:endoplasmic reticulum exit site"/>
    <property type="evidence" value="ECO:0007669"/>
    <property type="project" value="TreeGrafter"/>
</dbReference>
<dbReference type="Pfam" id="PF12931">
    <property type="entry name" value="TPR_Sec16"/>
    <property type="match status" value="1"/>
</dbReference>
<feature type="domain" description="Sec16 Sec23-binding" evidence="7">
    <location>
        <begin position="16"/>
        <end position="203"/>
    </location>
</feature>
<evidence type="ECO:0000256" key="2">
    <source>
        <dbReference type="ARBA" id="ARBA00005927"/>
    </source>
</evidence>
<keyword evidence="8" id="KW-1185">Reference proteome</keyword>
<evidence type="ECO:0000256" key="1">
    <source>
        <dbReference type="ARBA" id="ARBA00004240"/>
    </source>
</evidence>
<accession>A0A8M1KLX3</accession>
<evidence type="ECO:0000256" key="4">
    <source>
        <dbReference type="ARBA" id="ARBA00022824"/>
    </source>
</evidence>
<dbReference type="AlphaFoldDB" id="A0A8M1KLX3"/>
<evidence type="ECO:0000259" key="7">
    <source>
        <dbReference type="Pfam" id="PF12931"/>
    </source>
</evidence>
<dbReference type="RefSeq" id="XP_042563379.1">
    <property type="nucleotide sequence ID" value="XM_042707445.1"/>
</dbReference>
<protein>
    <submittedName>
        <fullName evidence="9 10">Protein transport protein Sec16B-like isoform X1</fullName>
    </submittedName>
</protein>
<dbReference type="InterPro" id="IPR024298">
    <property type="entry name" value="Sec16_Sec23-bd"/>
</dbReference>
<dbReference type="GeneID" id="122132807"/>
<dbReference type="PANTHER" id="PTHR13402">
    <property type="entry name" value="RGPR-RELATED"/>
    <property type="match status" value="1"/>
</dbReference>
<name>A0A8M1KLX3_CLUHA</name>
<comment type="subcellular location">
    <subcellularLocation>
        <location evidence="1">Endoplasmic reticulum</location>
    </subcellularLocation>
</comment>